<organism evidence="1 2">
    <name type="scientific">Athelia psychrophila</name>
    <dbReference type="NCBI Taxonomy" id="1759441"/>
    <lineage>
        <taxon>Eukaryota</taxon>
        <taxon>Fungi</taxon>
        <taxon>Dikarya</taxon>
        <taxon>Basidiomycota</taxon>
        <taxon>Agaricomycotina</taxon>
        <taxon>Agaricomycetes</taxon>
        <taxon>Agaricomycetidae</taxon>
        <taxon>Atheliales</taxon>
        <taxon>Atheliaceae</taxon>
        <taxon>Athelia</taxon>
    </lineage>
</organism>
<dbReference type="Proteomes" id="UP000076532">
    <property type="component" value="Unassembled WGS sequence"/>
</dbReference>
<evidence type="ECO:0000313" key="1">
    <source>
        <dbReference type="EMBL" id="KZP24463.1"/>
    </source>
</evidence>
<evidence type="ECO:0000313" key="2">
    <source>
        <dbReference type="Proteomes" id="UP000076532"/>
    </source>
</evidence>
<proteinExistence type="predicted"/>
<keyword evidence="2" id="KW-1185">Reference proteome</keyword>
<sequence>MTAVPTPSSELLSYWAPYAIWNSDKVFRETTFIGCIVRILQRHPVHVSQGIQSADG</sequence>
<protein>
    <submittedName>
        <fullName evidence="1">Uncharacterized protein</fullName>
    </submittedName>
</protein>
<feature type="non-terminal residue" evidence="1">
    <location>
        <position position="56"/>
    </location>
</feature>
<name>A0A166MYQ4_9AGAM</name>
<accession>A0A166MYQ4</accession>
<reference evidence="1 2" key="1">
    <citation type="journal article" date="2016" name="Mol. Biol. Evol.">
        <title>Comparative Genomics of Early-Diverging Mushroom-Forming Fungi Provides Insights into the Origins of Lignocellulose Decay Capabilities.</title>
        <authorList>
            <person name="Nagy L.G."/>
            <person name="Riley R."/>
            <person name="Tritt A."/>
            <person name="Adam C."/>
            <person name="Daum C."/>
            <person name="Floudas D."/>
            <person name="Sun H."/>
            <person name="Yadav J.S."/>
            <person name="Pangilinan J."/>
            <person name="Larsson K.H."/>
            <person name="Matsuura K."/>
            <person name="Barry K."/>
            <person name="Labutti K."/>
            <person name="Kuo R."/>
            <person name="Ohm R.A."/>
            <person name="Bhattacharya S.S."/>
            <person name="Shirouzu T."/>
            <person name="Yoshinaga Y."/>
            <person name="Martin F.M."/>
            <person name="Grigoriev I.V."/>
            <person name="Hibbett D.S."/>
        </authorList>
    </citation>
    <scope>NUCLEOTIDE SEQUENCE [LARGE SCALE GENOMIC DNA]</scope>
    <source>
        <strain evidence="1 2">CBS 109695</strain>
    </source>
</reference>
<dbReference type="AlphaFoldDB" id="A0A166MYQ4"/>
<dbReference type="EMBL" id="KV417526">
    <property type="protein sequence ID" value="KZP24463.1"/>
    <property type="molecule type" value="Genomic_DNA"/>
</dbReference>
<gene>
    <name evidence="1" type="ORF">FIBSPDRAFT_857154</name>
</gene>